<accession>A0A4Y1RG42</accession>
<evidence type="ECO:0000313" key="2">
    <source>
        <dbReference type="EMBL" id="BBH03251.1"/>
    </source>
</evidence>
<dbReference type="EMBL" id="AP019301">
    <property type="protein sequence ID" value="BBH03251.1"/>
    <property type="molecule type" value="Genomic_DNA"/>
</dbReference>
<sequence length="200" mass="22042">MGIGGDVCPSQIRGRLWGALCTQYWEGDNLTQEGIKRDTTVVITVFHHRTTAGLEAIELELVLVEKPARMNLRVSLAPLRRARRKESVDTEWARIGVILRETGRRLPEAAGAVRAPMATGPVVLEPPSSPPPFPTGLNPGVALSWPENRVFRRRFVRSYPNFQLEILPRTRSPANPQEGPSRGPASSDQQGDSAEFSAEV</sequence>
<organism evidence="2">
    <name type="scientific">Prunus dulcis</name>
    <name type="common">Almond</name>
    <name type="synonym">Amygdalus dulcis</name>
    <dbReference type="NCBI Taxonomy" id="3755"/>
    <lineage>
        <taxon>Eukaryota</taxon>
        <taxon>Viridiplantae</taxon>
        <taxon>Streptophyta</taxon>
        <taxon>Embryophyta</taxon>
        <taxon>Tracheophyta</taxon>
        <taxon>Spermatophyta</taxon>
        <taxon>Magnoliopsida</taxon>
        <taxon>eudicotyledons</taxon>
        <taxon>Gunneridae</taxon>
        <taxon>Pentapetalae</taxon>
        <taxon>rosids</taxon>
        <taxon>fabids</taxon>
        <taxon>Rosales</taxon>
        <taxon>Rosaceae</taxon>
        <taxon>Amygdaloideae</taxon>
        <taxon>Amygdaleae</taxon>
        <taxon>Prunus</taxon>
    </lineage>
</organism>
<reference evidence="2" key="1">
    <citation type="journal article" date="2019" name="Science">
        <title>Mutation of a bHLH transcription factor allowed almond domestication.</title>
        <authorList>
            <person name="Sanchez-Perez R."/>
            <person name="Pavan S."/>
            <person name="Mazzeo R."/>
            <person name="Moldovan C."/>
            <person name="Aiese Cigliano R."/>
            <person name="Del Cueto J."/>
            <person name="Ricciardi F."/>
            <person name="Lotti C."/>
            <person name="Ricciardi L."/>
            <person name="Dicenta F."/>
            <person name="Lopez-Marques R.L."/>
            <person name="Lindberg Moller B."/>
        </authorList>
    </citation>
    <scope>NUCLEOTIDE SEQUENCE</scope>
</reference>
<evidence type="ECO:0000256" key="1">
    <source>
        <dbReference type="SAM" id="MobiDB-lite"/>
    </source>
</evidence>
<proteinExistence type="predicted"/>
<feature type="region of interest" description="Disordered" evidence="1">
    <location>
        <begin position="166"/>
        <end position="200"/>
    </location>
</feature>
<dbReference type="AlphaFoldDB" id="A0A4Y1RG42"/>
<name>A0A4Y1RG42_PRUDU</name>
<gene>
    <name evidence="2" type="ORF">Prudu_014065</name>
</gene>
<protein>
    <submittedName>
        <fullName evidence="2">Uncharacterized protein</fullName>
    </submittedName>
</protein>